<evidence type="ECO:0000313" key="2">
    <source>
        <dbReference type="EMBL" id="KAL0130024.1"/>
    </source>
</evidence>
<feature type="compositionally biased region" description="Basic residues" evidence="1">
    <location>
        <begin position="92"/>
        <end position="102"/>
    </location>
</feature>
<organism evidence="2 3">
    <name type="scientific">Cardiocondyla obscurior</name>
    <dbReference type="NCBI Taxonomy" id="286306"/>
    <lineage>
        <taxon>Eukaryota</taxon>
        <taxon>Metazoa</taxon>
        <taxon>Ecdysozoa</taxon>
        <taxon>Arthropoda</taxon>
        <taxon>Hexapoda</taxon>
        <taxon>Insecta</taxon>
        <taxon>Pterygota</taxon>
        <taxon>Neoptera</taxon>
        <taxon>Endopterygota</taxon>
        <taxon>Hymenoptera</taxon>
        <taxon>Apocrita</taxon>
        <taxon>Aculeata</taxon>
        <taxon>Formicoidea</taxon>
        <taxon>Formicidae</taxon>
        <taxon>Myrmicinae</taxon>
        <taxon>Cardiocondyla</taxon>
    </lineage>
</organism>
<feature type="compositionally biased region" description="Basic and acidic residues" evidence="1">
    <location>
        <begin position="103"/>
        <end position="118"/>
    </location>
</feature>
<evidence type="ECO:0000313" key="3">
    <source>
        <dbReference type="Proteomes" id="UP001430953"/>
    </source>
</evidence>
<keyword evidence="3" id="KW-1185">Reference proteome</keyword>
<dbReference type="AlphaFoldDB" id="A0AAW2GRV7"/>
<feature type="compositionally biased region" description="Gly residues" evidence="1">
    <location>
        <begin position="1"/>
        <end position="11"/>
    </location>
</feature>
<evidence type="ECO:0000256" key="1">
    <source>
        <dbReference type="SAM" id="MobiDB-lite"/>
    </source>
</evidence>
<protein>
    <submittedName>
        <fullName evidence="2">Uncharacterized protein</fullName>
    </submittedName>
</protein>
<dbReference type="EMBL" id="JADYXP020000002">
    <property type="protein sequence ID" value="KAL0130024.1"/>
    <property type="molecule type" value="Genomic_DNA"/>
</dbReference>
<name>A0AAW2GRV7_9HYME</name>
<sequence>MMDEGGGGGGDVDGEEKEEEYKTRRGEQPSAGDRGRARLVGGLAESGVRATCFGDFTIVYRHRSTEWPVPYTDSHTPGAHKVIERVKELRSNRKKKGGRKKVKDKEEEKGTKGNKIDKNCTTVRGDLRTVQGRRIDDSSTILLRTRLLLATNK</sequence>
<proteinExistence type="predicted"/>
<dbReference type="Proteomes" id="UP001430953">
    <property type="component" value="Unassembled WGS sequence"/>
</dbReference>
<comment type="caution">
    <text evidence="2">The sequence shown here is derived from an EMBL/GenBank/DDBJ whole genome shotgun (WGS) entry which is preliminary data.</text>
</comment>
<feature type="region of interest" description="Disordered" evidence="1">
    <location>
        <begin position="88"/>
        <end position="119"/>
    </location>
</feature>
<accession>A0AAW2GRV7</accession>
<reference evidence="2 3" key="1">
    <citation type="submission" date="2023-03" db="EMBL/GenBank/DDBJ databases">
        <title>High recombination rates correlate with genetic variation in Cardiocondyla obscurior ants.</title>
        <authorList>
            <person name="Errbii M."/>
        </authorList>
    </citation>
    <scope>NUCLEOTIDE SEQUENCE [LARGE SCALE GENOMIC DNA]</scope>
    <source>
        <strain evidence="2">Alpha-2009</strain>
        <tissue evidence="2">Whole body</tissue>
    </source>
</reference>
<gene>
    <name evidence="2" type="ORF">PUN28_001958</name>
</gene>
<feature type="region of interest" description="Disordered" evidence="1">
    <location>
        <begin position="1"/>
        <end position="38"/>
    </location>
</feature>